<dbReference type="InterPro" id="IPR014710">
    <property type="entry name" value="RmlC-like_jellyroll"/>
</dbReference>
<gene>
    <name evidence="3" type="ORF">DF183_05735</name>
</gene>
<dbReference type="PANTHER" id="PTHR46797">
    <property type="entry name" value="HTH-TYPE TRANSCRIPTIONAL REGULATOR"/>
    <property type="match status" value="1"/>
</dbReference>
<dbReference type="PROSITE" id="PS50943">
    <property type="entry name" value="HTH_CROC1"/>
    <property type="match status" value="1"/>
</dbReference>
<dbReference type="Pfam" id="PF12844">
    <property type="entry name" value="HTH_19"/>
    <property type="match status" value="1"/>
</dbReference>
<dbReference type="InterPro" id="IPR010982">
    <property type="entry name" value="Lambda_DNA-bd_dom_sf"/>
</dbReference>
<dbReference type="SMART" id="SM00530">
    <property type="entry name" value="HTH_XRE"/>
    <property type="match status" value="1"/>
</dbReference>
<dbReference type="Proteomes" id="UP000245216">
    <property type="component" value="Unassembled WGS sequence"/>
</dbReference>
<dbReference type="GO" id="GO:0005829">
    <property type="term" value="C:cytosol"/>
    <property type="evidence" value="ECO:0007669"/>
    <property type="project" value="TreeGrafter"/>
</dbReference>
<dbReference type="InterPro" id="IPR011051">
    <property type="entry name" value="RmlC_Cupin_sf"/>
</dbReference>
<dbReference type="PANTHER" id="PTHR46797:SF20">
    <property type="entry name" value="BLR4304 PROTEIN"/>
    <property type="match status" value="1"/>
</dbReference>
<dbReference type="Gene3D" id="1.10.260.40">
    <property type="entry name" value="lambda repressor-like DNA-binding domains"/>
    <property type="match status" value="1"/>
</dbReference>
<reference evidence="3 4" key="2">
    <citation type="submission" date="2018-05" db="EMBL/GenBank/DDBJ databases">
        <authorList>
            <person name="Lanie J.A."/>
            <person name="Ng W.-L."/>
            <person name="Kazmierczak K.M."/>
            <person name="Andrzejewski T.M."/>
            <person name="Davidsen T.M."/>
            <person name="Wayne K.J."/>
            <person name="Tettelin H."/>
            <person name="Glass J.I."/>
            <person name="Rusch D."/>
            <person name="Podicherti R."/>
            <person name="Tsui H.-C.T."/>
            <person name="Winkler M.E."/>
        </authorList>
    </citation>
    <scope>NUCLEOTIDE SEQUENCE [LARGE SCALE GENOMIC DNA]</scope>
    <source>
        <strain evidence="3 4">YBY</strain>
    </source>
</reference>
<dbReference type="Gene3D" id="2.60.120.10">
    <property type="entry name" value="Jelly Rolls"/>
    <property type="match status" value="1"/>
</dbReference>
<reference evidence="3 4" key="1">
    <citation type="submission" date="2018-05" db="EMBL/GenBank/DDBJ databases">
        <title>Genome Sequence of an Efficient Indole-Degrading Bacterium, Alcaligenes sp.YBY.</title>
        <authorList>
            <person name="Yang B."/>
        </authorList>
    </citation>
    <scope>NUCLEOTIDE SEQUENCE [LARGE SCALE GENOMIC DNA]</scope>
    <source>
        <strain evidence="3 4">YBY</strain>
    </source>
</reference>
<name>A0A2U2BQD5_ALCFA</name>
<organism evidence="3 4">
    <name type="scientific">Alcaligenes faecalis</name>
    <dbReference type="NCBI Taxonomy" id="511"/>
    <lineage>
        <taxon>Bacteria</taxon>
        <taxon>Pseudomonadati</taxon>
        <taxon>Pseudomonadota</taxon>
        <taxon>Betaproteobacteria</taxon>
        <taxon>Burkholderiales</taxon>
        <taxon>Alcaligenaceae</taxon>
        <taxon>Alcaligenes</taxon>
    </lineage>
</organism>
<accession>A0A2U2BQD5</accession>
<sequence length="204" mass="22148">MLRNELLSKEQVGTRLRQARHNQKQTLKQVSEKTGLALSTISKAELGQVTLSYEKFVVLARALNIEVGSLFAVPDEDTAQPLPTTEVGISSHKSTATPGYATRNYEYGLLFGELSGKHMNPILAVIDSRDASEFDSYIRHAGQEFVIVLSGSIAIQFETGETLFLDAHESAYFDSGIGHIYLSTSEDDAKVVAVCTSGLPPGIV</sequence>
<dbReference type="GO" id="GO:0003700">
    <property type="term" value="F:DNA-binding transcription factor activity"/>
    <property type="evidence" value="ECO:0007669"/>
    <property type="project" value="TreeGrafter"/>
</dbReference>
<evidence type="ECO:0000256" key="1">
    <source>
        <dbReference type="ARBA" id="ARBA00023125"/>
    </source>
</evidence>
<dbReference type="SUPFAM" id="SSF47413">
    <property type="entry name" value="lambda repressor-like DNA-binding domains"/>
    <property type="match status" value="1"/>
</dbReference>
<feature type="domain" description="HTH cro/C1-type" evidence="2">
    <location>
        <begin position="16"/>
        <end position="70"/>
    </location>
</feature>
<dbReference type="RefSeq" id="WP_109088595.1">
    <property type="nucleotide sequence ID" value="NZ_QEXO01000001.1"/>
</dbReference>
<comment type="caution">
    <text evidence="3">The sequence shown here is derived from an EMBL/GenBank/DDBJ whole genome shotgun (WGS) entry which is preliminary data.</text>
</comment>
<dbReference type="CDD" id="cd02209">
    <property type="entry name" value="cupin_XRE_C"/>
    <property type="match status" value="1"/>
</dbReference>
<evidence type="ECO:0000313" key="3">
    <source>
        <dbReference type="EMBL" id="PWE16221.1"/>
    </source>
</evidence>
<dbReference type="EMBL" id="QEXO01000001">
    <property type="protein sequence ID" value="PWE16221.1"/>
    <property type="molecule type" value="Genomic_DNA"/>
</dbReference>
<proteinExistence type="predicted"/>
<dbReference type="InterPro" id="IPR050807">
    <property type="entry name" value="TransReg_Diox_bact_type"/>
</dbReference>
<dbReference type="SUPFAM" id="SSF51182">
    <property type="entry name" value="RmlC-like cupins"/>
    <property type="match status" value="1"/>
</dbReference>
<dbReference type="GO" id="GO:0003677">
    <property type="term" value="F:DNA binding"/>
    <property type="evidence" value="ECO:0007669"/>
    <property type="project" value="UniProtKB-KW"/>
</dbReference>
<dbReference type="Pfam" id="PF07883">
    <property type="entry name" value="Cupin_2"/>
    <property type="match status" value="1"/>
</dbReference>
<evidence type="ECO:0000313" key="4">
    <source>
        <dbReference type="Proteomes" id="UP000245216"/>
    </source>
</evidence>
<dbReference type="AlphaFoldDB" id="A0A2U2BQD5"/>
<dbReference type="InterPro" id="IPR013096">
    <property type="entry name" value="Cupin_2"/>
</dbReference>
<evidence type="ECO:0000259" key="2">
    <source>
        <dbReference type="PROSITE" id="PS50943"/>
    </source>
</evidence>
<dbReference type="InterPro" id="IPR001387">
    <property type="entry name" value="Cro/C1-type_HTH"/>
</dbReference>
<keyword evidence="1" id="KW-0238">DNA-binding</keyword>
<dbReference type="CDD" id="cd00093">
    <property type="entry name" value="HTH_XRE"/>
    <property type="match status" value="1"/>
</dbReference>
<protein>
    <submittedName>
        <fullName evidence="3">XRE family transcriptional regulator</fullName>
    </submittedName>
</protein>
<dbReference type="STRING" id="511.UZ73_18315"/>